<dbReference type="Pfam" id="PF04298">
    <property type="entry name" value="Zn_peptidase_2"/>
    <property type="match status" value="1"/>
</dbReference>
<protein>
    <recommendedName>
        <fullName evidence="4">Zn-dependent protease</fullName>
    </recommendedName>
</protein>
<evidence type="ECO:0000313" key="2">
    <source>
        <dbReference type="EMBL" id="TDR17418.1"/>
    </source>
</evidence>
<dbReference type="Proteomes" id="UP000295724">
    <property type="component" value="Unassembled WGS sequence"/>
</dbReference>
<proteinExistence type="predicted"/>
<evidence type="ECO:0008006" key="4">
    <source>
        <dbReference type="Google" id="ProtNLM"/>
    </source>
</evidence>
<evidence type="ECO:0000256" key="1">
    <source>
        <dbReference type="SAM" id="Phobius"/>
    </source>
</evidence>
<keyword evidence="1" id="KW-0812">Transmembrane</keyword>
<keyword evidence="3" id="KW-1185">Reference proteome</keyword>
<sequence>MPFIILLILLMVFGPSLWVKYVLRKHQKHIESLDGTGSELALHLIERFKLTGVQVIKGKVNEDHYDPQNQVVCLSPEVYDGQSLTAVAVAAHEVGHAIQFYNKEPVSLLREKYLSKAHAIRQFGIMFLMASPLIGLLFRIPHLAILTLVIGVITMLVSVLMYVAILPEEFDASFNKALPILSEGYITEEQLPVVRQILKACALTYVAASLASILNLWRWVRLLR</sequence>
<dbReference type="AlphaFoldDB" id="A0A4R6XMT4"/>
<dbReference type="OrthoDB" id="9805386at2"/>
<dbReference type="PANTHER" id="PTHR36434:SF1">
    <property type="entry name" value="MEMBRANE PROTEASE YUGP-RELATED"/>
    <property type="match status" value="1"/>
</dbReference>
<dbReference type="PANTHER" id="PTHR36434">
    <property type="entry name" value="MEMBRANE PROTEASE YUGP-RELATED"/>
    <property type="match status" value="1"/>
</dbReference>
<organism evidence="2 3">
    <name type="scientific">Marinicella litoralis</name>
    <dbReference type="NCBI Taxonomy" id="644220"/>
    <lineage>
        <taxon>Bacteria</taxon>
        <taxon>Pseudomonadati</taxon>
        <taxon>Pseudomonadota</taxon>
        <taxon>Gammaproteobacteria</taxon>
        <taxon>Lysobacterales</taxon>
        <taxon>Marinicellaceae</taxon>
        <taxon>Marinicella</taxon>
    </lineage>
</organism>
<dbReference type="EMBL" id="SNZB01000006">
    <property type="protein sequence ID" value="TDR17418.1"/>
    <property type="molecule type" value="Genomic_DNA"/>
</dbReference>
<feature type="transmembrane region" description="Helical" evidence="1">
    <location>
        <begin position="119"/>
        <end position="138"/>
    </location>
</feature>
<gene>
    <name evidence="2" type="ORF">C8D91_2476</name>
</gene>
<dbReference type="InterPro" id="IPR007395">
    <property type="entry name" value="Zn_peptidase_2"/>
</dbReference>
<accession>A0A4R6XMT4</accession>
<name>A0A4R6XMT4_9GAMM</name>
<keyword evidence="1" id="KW-0472">Membrane</keyword>
<keyword evidence="1" id="KW-1133">Transmembrane helix</keyword>
<reference evidence="2 3" key="1">
    <citation type="submission" date="2019-03" db="EMBL/GenBank/DDBJ databases">
        <title>Genomic Encyclopedia of Type Strains, Phase IV (KMG-IV): sequencing the most valuable type-strain genomes for metagenomic binning, comparative biology and taxonomic classification.</title>
        <authorList>
            <person name="Goeker M."/>
        </authorList>
    </citation>
    <scope>NUCLEOTIDE SEQUENCE [LARGE SCALE GENOMIC DNA]</scope>
    <source>
        <strain evidence="2 3">DSM 25488</strain>
    </source>
</reference>
<comment type="caution">
    <text evidence="2">The sequence shown here is derived from an EMBL/GenBank/DDBJ whole genome shotgun (WGS) entry which is preliminary data.</text>
</comment>
<dbReference type="RefSeq" id="WP_099018788.1">
    <property type="nucleotide sequence ID" value="NZ_NIHB01000002.1"/>
</dbReference>
<feature type="transmembrane region" description="Helical" evidence="1">
    <location>
        <begin position="145"/>
        <end position="165"/>
    </location>
</feature>
<evidence type="ECO:0000313" key="3">
    <source>
        <dbReference type="Proteomes" id="UP000295724"/>
    </source>
</evidence>